<feature type="compositionally biased region" description="Polar residues" evidence="1">
    <location>
        <begin position="85"/>
        <end position="98"/>
    </location>
</feature>
<dbReference type="EMBL" id="BFAA01013948">
    <property type="protein sequence ID" value="GCB76378.1"/>
    <property type="molecule type" value="Genomic_DNA"/>
</dbReference>
<evidence type="ECO:0000313" key="2">
    <source>
        <dbReference type="EMBL" id="GCB76378.1"/>
    </source>
</evidence>
<comment type="caution">
    <text evidence="2">The sequence shown here is derived from an EMBL/GenBank/DDBJ whole genome shotgun (WGS) entry which is preliminary data.</text>
</comment>
<protein>
    <submittedName>
        <fullName evidence="2">Uncharacterized protein</fullName>
    </submittedName>
</protein>
<name>A0A401PTE3_SCYTO</name>
<accession>A0A401PTE3</accession>
<keyword evidence="3" id="KW-1185">Reference proteome</keyword>
<feature type="region of interest" description="Disordered" evidence="1">
    <location>
        <begin position="32"/>
        <end position="98"/>
    </location>
</feature>
<evidence type="ECO:0000313" key="3">
    <source>
        <dbReference type="Proteomes" id="UP000288216"/>
    </source>
</evidence>
<dbReference type="Proteomes" id="UP000288216">
    <property type="component" value="Unassembled WGS sequence"/>
</dbReference>
<gene>
    <name evidence="2" type="ORF">scyTo_0019129</name>
</gene>
<sequence>MRSFSGLSIPSVWKSCKFKNPVFIRCCSWDRRSKKQDVDTISKPDFDTDTNSDIDTVSKPDFNTISKPDFDTDTNSDNDTVSKPDFNTISNPDVDTST</sequence>
<proteinExistence type="predicted"/>
<feature type="compositionally biased region" description="Polar residues" evidence="1">
    <location>
        <begin position="53"/>
        <end position="66"/>
    </location>
</feature>
<evidence type="ECO:0000256" key="1">
    <source>
        <dbReference type="SAM" id="MobiDB-lite"/>
    </source>
</evidence>
<organism evidence="2 3">
    <name type="scientific">Scyliorhinus torazame</name>
    <name type="common">Cloudy catshark</name>
    <name type="synonym">Catulus torazame</name>
    <dbReference type="NCBI Taxonomy" id="75743"/>
    <lineage>
        <taxon>Eukaryota</taxon>
        <taxon>Metazoa</taxon>
        <taxon>Chordata</taxon>
        <taxon>Craniata</taxon>
        <taxon>Vertebrata</taxon>
        <taxon>Chondrichthyes</taxon>
        <taxon>Elasmobranchii</taxon>
        <taxon>Galeomorphii</taxon>
        <taxon>Galeoidea</taxon>
        <taxon>Carcharhiniformes</taxon>
        <taxon>Scyliorhinidae</taxon>
        <taxon>Scyliorhinus</taxon>
    </lineage>
</organism>
<dbReference type="AlphaFoldDB" id="A0A401PTE3"/>
<feature type="compositionally biased region" description="Basic and acidic residues" evidence="1">
    <location>
        <begin position="32"/>
        <end position="46"/>
    </location>
</feature>
<reference evidence="2 3" key="1">
    <citation type="journal article" date="2018" name="Nat. Ecol. Evol.">
        <title>Shark genomes provide insights into elasmobranch evolution and the origin of vertebrates.</title>
        <authorList>
            <person name="Hara Y"/>
            <person name="Yamaguchi K"/>
            <person name="Onimaru K"/>
            <person name="Kadota M"/>
            <person name="Koyanagi M"/>
            <person name="Keeley SD"/>
            <person name="Tatsumi K"/>
            <person name="Tanaka K"/>
            <person name="Motone F"/>
            <person name="Kageyama Y"/>
            <person name="Nozu R"/>
            <person name="Adachi N"/>
            <person name="Nishimura O"/>
            <person name="Nakagawa R"/>
            <person name="Tanegashima C"/>
            <person name="Kiyatake I"/>
            <person name="Matsumoto R"/>
            <person name="Murakumo K"/>
            <person name="Nishida K"/>
            <person name="Terakita A"/>
            <person name="Kuratani S"/>
            <person name="Sato K"/>
            <person name="Hyodo S Kuraku.S."/>
        </authorList>
    </citation>
    <scope>NUCLEOTIDE SEQUENCE [LARGE SCALE GENOMIC DNA]</scope>
</reference>